<dbReference type="PANTHER" id="PTHR45733">
    <property type="entry name" value="FORMIN-J"/>
    <property type="match status" value="1"/>
</dbReference>
<accession>A0A9R1UI22</accession>
<organism evidence="3 4">
    <name type="scientific">Lactuca sativa</name>
    <name type="common">Garden lettuce</name>
    <dbReference type="NCBI Taxonomy" id="4236"/>
    <lineage>
        <taxon>Eukaryota</taxon>
        <taxon>Viridiplantae</taxon>
        <taxon>Streptophyta</taxon>
        <taxon>Embryophyta</taxon>
        <taxon>Tracheophyta</taxon>
        <taxon>Spermatophyta</taxon>
        <taxon>Magnoliopsida</taxon>
        <taxon>eudicotyledons</taxon>
        <taxon>Gunneridae</taxon>
        <taxon>Pentapetalae</taxon>
        <taxon>asterids</taxon>
        <taxon>campanulids</taxon>
        <taxon>Asterales</taxon>
        <taxon>Asteraceae</taxon>
        <taxon>Cichorioideae</taxon>
        <taxon>Cichorieae</taxon>
        <taxon>Lactucinae</taxon>
        <taxon>Lactuca</taxon>
    </lineage>
</organism>
<evidence type="ECO:0000313" key="3">
    <source>
        <dbReference type="EMBL" id="KAJ0187807.1"/>
    </source>
</evidence>
<dbReference type="PANTHER" id="PTHR45733:SF33">
    <property type="entry name" value="FORMIN-LIKE PROTEIN"/>
    <property type="match status" value="1"/>
</dbReference>
<dbReference type="Pfam" id="PF02181">
    <property type="entry name" value="FH2"/>
    <property type="match status" value="1"/>
</dbReference>
<keyword evidence="4" id="KW-1185">Reference proteome</keyword>
<sequence length="156" mass="17801">MCLIVCIFSRKSGIQVLDEFQKYTWPVPVDQKALRFTGTTLTITSHLLGKWWIWNCLQGSVRFREGKIFKTVSFIFSMGRTLATINIDISELENLFSAAIPPNKNAAKSKSAPIANIPEKVQLIDHRRAYNCEIMLSKVNIPLHELMFRIQAMSNV</sequence>
<dbReference type="Proteomes" id="UP000235145">
    <property type="component" value="Unassembled WGS sequence"/>
</dbReference>
<evidence type="ECO:0000259" key="2">
    <source>
        <dbReference type="Pfam" id="PF02181"/>
    </source>
</evidence>
<name>A0A9R1UI22_LACSA</name>
<comment type="caution">
    <text evidence="3">The sequence shown here is derived from an EMBL/GenBank/DDBJ whole genome shotgun (WGS) entry which is preliminary data.</text>
</comment>
<proteinExistence type="inferred from homology"/>
<dbReference type="EMBL" id="NBSK02000009">
    <property type="protein sequence ID" value="KAJ0187807.1"/>
    <property type="molecule type" value="Genomic_DNA"/>
</dbReference>
<evidence type="ECO:0000256" key="1">
    <source>
        <dbReference type="ARBA" id="ARBA00006468"/>
    </source>
</evidence>
<dbReference type="InterPro" id="IPR015425">
    <property type="entry name" value="FH2_Formin"/>
</dbReference>
<dbReference type="Gene3D" id="1.20.58.2220">
    <property type="entry name" value="Formin, FH2 domain"/>
    <property type="match status" value="1"/>
</dbReference>
<reference evidence="3 4" key="1">
    <citation type="journal article" date="2017" name="Nat. Commun.">
        <title>Genome assembly with in vitro proximity ligation data and whole-genome triplication in lettuce.</title>
        <authorList>
            <person name="Reyes-Chin-Wo S."/>
            <person name="Wang Z."/>
            <person name="Yang X."/>
            <person name="Kozik A."/>
            <person name="Arikit S."/>
            <person name="Song C."/>
            <person name="Xia L."/>
            <person name="Froenicke L."/>
            <person name="Lavelle D.O."/>
            <person name="Truco M.J."/>
            <person name="Xia R."/>
            <person name="Zhu S."/>
            <person name="Xu C."/>
            <person name="Xu H."/>
            <person name="Xu X."/>
            <person name="Cox K."/>
            <person name="Korf I."/>
            <person name="Meyers B.C."/>
            <person name="Michelmore R.W."/>
        </authorList>
    </citation>
    <scope>NUCLEOTIDE SEQUENCE [LARGE SCALE GENOMIC DNA]</scope>
    <source>
        <strain evidence="4">cv. Salinas</strain>
        <tissue evidence="3">Seedlings</tissue>
    </source>
</reference>
<protein>
    <recommendedName>
        <fullName evidence="2">FH2 domain-containing protein</fullName>
    </recommendedName>
</protein>
<feature type="domain" description="FH2" evidence="2">
    <location>
        <begin position="84"/>
        <end position="153"/>
    </location>
</feature>
<evidence type="ECO:0000313" key="4">
    <source>
        <dbReference type="Proteomes" id="UP000235145"/>
    </source>
</evidence>
<dbReference type="InterPro" id="IPR051144">
    <property type="entry name" value="Formin_homology_domain"/>
</dbReference>
<gene>
    <name evidence="3" type="ORF">LSAT_V11C900502300</name>
</gene>
<dbReference type="AlphaFoldDB" id="A0A9R1UI22"/>
<dbReference type="InterPro" id="IPR042201">
    <property type="entry name" value="FH2_Formin_sf"/>
</dbReference>
<dbReference type="SUPFAM" id="SSF101447">
    <property type="entry name" value="Formin homology 2 domain (FH2 domain)"/>
    <property type="match status" value="1"/>
</dbReference>
<comment type="similarity">
    <text evidence="1">Belongs to the formin-like family. Class-II subfamily.</text>
</comment>